<dbReference type="Proteomes" id="UP000183947">
    <property type="component" value="Unassembled WGS sequence"/>
</dbReference>
<protein>
    <recommendedName>
        <fullName evidence="3">Type VI secretion, VC_A0110, EvfL, ImpJ, VasE</fullName>
    </recommendedName>
</protein>
<reference evidence="2" key="1">
    <citation type="submission" date="2016-11" db="EMBL/GenBank/DDBJ databases">
        <authorList>
            <person name="Varghese N."/>
            <person name="Submissions S."/>
        </authorList>
    </citation>
    <scope>NUCLEOTIDE SEQUENCE [LARGE SCALE GENOMIC DNA]</scope>
    <source>
        <strain evidence="2">DSM 18569</strain>
    </source>
</reference>
<dbReference type="EMBL" id="FRAS01000023">
    <property type="protein sequence ID" value="SHL84767.1"/>
    <property type="molecule type" value="Genomic_DNA"/>
</dbReference>
<accession>A0A1M7DZ93</accession>
<evidence type="ECO:0008006" key="3">
    <source>
        <dbReference type="Google" id="ProtNLM"/>
    </source>
</evidence>
<name>A0A1M7DZ93_9BACT</name>
<dbReference type="STRING" id="1121959.SAMN02746009_03487"/>
<evidence type="ECO:0000313" key="2">
    <source>
        <dbReference type="Proteomes" id="UP000183947"/>
    </source>
</evidence>
<sequence>MLPEIKHYPVNWVDGMKISRRHFTELEQFTTEHLRDATAVGLSAHCYGLLPTDPHGLSSFELLLSVDQQQGVQARLTHCRAVTAGGARIEITGGSEPLTLRTSLAQLLTDFNLPTATEQLRFSVVVSVNPYVRVPMGQPAPEEIPPRHPYTRPEYQLSVVPTQQVNTSAVSSFHLVVGELVYAEGALRPVTQFIPPSTALSSHPALLKWLHQLEHLLQEIETDGFKIIHKVKQRPDKKSHLGEQVQFLAERAVFALAGHLTTLHLSAAAQPPLHLLDTLLRLAKHVKTALDCLTETEREEMLKYFEQWTETQPATLLNALSAAVTMRYDHHRVHEHLAQQYALWQLIANVFRQLTQLEYIGKNKEGWKTFINENPVAPTAAPEKPVTRWNPF</sequence>
<organism evidence="1 2">
    <name type="scientific">Hymenobacter psychrotolerans DSM 18569</name>
    <dbReference type="NCBI Taxonomy" id="1121959"/>
    <lineage>
        <taxon>Bacteria</taxon>
        <taxon>Pseudomonadati</taxon>
        <taxon>Bacteroidota</taxon>
        <taxon>Cytophagia</taxon>
        <taxon>Cytophagales</taxon>
        <taxon>Hymenobacteraceae</taxon>
        <taxon>Hymenobacter</taxon>
    </lineage>
</organism>
<proteinExistence type="predicted"/>
<keyword evidence="2" id="KW-1185">Reference proteome</keyword>
<evidence type="ECO:0000313" key="1">
    <source>
        <dbReference type="EMBL" id="SHL84767.1"/>
    </source>
</evidence>
<gene>
    <name evidence="1" type="ORF">SAMN02746009_03487</name>
</gene>
<dbReference type="AlphaFoldDB" id="A0A1M7DZ93"/>